<dbReference type="Proteomes" id="UP000298324">
    <property type="component" value="Unassembled WGS sequence"/>
</dbReference>
<evidence type="ECO:0000256" key="2">
    <source>
        <dbReference type="ARBA" id="ARBA00022692"/>
    </source>
</evidence>
<evidence type="ECO:0000313" key="9">
    <source>
        <dbReference type="Proteomes" id="UP000298324"/>
    </source>
</evidence>
<evidence type="ECO:0000256" key="3">
    <source>
        <dbReference type="ARBA" id="ARBA00022989"/>
    </source>
</evidence>
<dbReference type="AlphaFoldDB" id="A0A4Y7REL6"/>
<keyword evidence="4 5" id="KW-0472">Membrane</keyword>
<comment type="subcellular location">
    <subcellularLocation>
        <location evidence="1">Membrane</location>
        <topology evidence="1">Multi-pass membrane protein</topology>
    </subcellularLocation>
</comment>
<keyword evidence="9" id="KW-1185">Reference proteome</keyword>
<feature type="transmembrane region" description="Helical" evidence="5">
    <location>
        <begin position="30"/>
        <end position="51"/>
    </location>
</feature>
<dbReference type="PANTHER" id="PTHR33507:SF3">
    <property type="entry name" value="INNER MEMBRANE PROTEIN YBBJ"/>
    <property type="match status" value="1"/>
</dbReference>
<evidence type="ECO:0000313" key="8">
    <source>
        <dbReference type="EMBL" id="TEB07221.1"/>
    </source>
</evidence>
<feature type="transmembrane region" description="Helical" evidence="5">
    <location>
        <begin position="6"/>
        <end position="23"/>
    </location>
</feature>
<feature type="domain" description="NfeD-like C-terminal" evidence="6">
    <location>
        <begin position="111"/>
        <end position="161"/>
    </location>
</feature>
<gene>
    <name evidence="8" type="ORF">Psch_00768</name>
</gene>
<dbReference type="InterPro" id="IPR052165">
    <property type="entry name" value="Membrane_assoc_protease"/>
</dbReference>
<name>A0A4Y7REL6_9FIRM</name>
<dbReference type="Gene3D" id="2.40.50.140">
    <property type="entry name" value="Nucleic acid-binding proteins"/>
    <property type="match status" value="1"/>
</dbReference>
<feature type="domain" description="NfeD integral membrane" evidence="7">
    <location>
        <begin position="8"/>
        <end position="75"/>
    </location>
</feature>
<dbReference type="GO" id="GO:0005886">
    <property type="term" value="C:plasma membrane"/>
    <property type="evidence" value="ECO:0007669"/>
    <property type="project" value="TreeGrafter"/>
</dbReference>
<comment type="caution">
    <text evidence="8">The sequence shown here is derived from an EMBL/GenBank/DDBJ whole genome shotgun (WGS) entry which is preliminary data.</text>
</comment>
<sequence length="164" mass="17690">MSPALIIWLAYLAFLLGLIALILEIFVFPGFGVAGITGIILVGWGILLVAVDVTQATSALVMALVATIIILFVGIKLMSRYNMWYKLTLQNRQQKEEGYVAPLSELSLFTGWEGTALTPLRPSGAAEIDGHRLDVVTEGEFVSTGAAVKVIKVEGTRVVVKEIT</sequence>
<organism evidence="8 9">
    <name type="scientific">Pelotomaculum schinkii</name>
    <dbReference type="NCBI Taxonomy" id="78350"/>
    <lineage>
        <taxon>Bacteria</taxon>
        <taxon>Bacillati</taxon>
        <taxon>Bacillota</taxon>
        <taxon>Clostridia</taxon>
        <taxon>Eubacteriales</taxon>
        <taxon>Desulfotomaculaceae</taxon>
        <taxon>Pelotomaculum</taxon>
    </lineage>
</organism>
<reference evidence="8 9" key="1">
    <citation type="journal article" date="2018" name="Environ. Microbiol.">
        <title>Novel energy conservation strategies and behaviour of Pelotomaculum schinkii driving syntrophic propionate catabolism.</title>
        <authorList>
            <person name="Hidalgo-Ahumada C.A.P."/>
            <person name="Nobu M.K."/>
            <person name="Narihiro T."/>
            <person name="Tamaki H."/>
            <person name="Liu W.T."/>
            <person name="Kamagata Y."/>
            <person name="Stams A.J.M."/>
            <person name="Imachi H."/>
            <person name="Sousa D.Z."/>
        </authorList>
    </citation>
    <scope>NUCLEOTIDE SEQUENCE [LARGE SCALE GENOMIC DNA]</scope>
    <source>
        <strain evidence="8 9">HH</strain>
    </source>
</reference>
<dbReference type="Pfam" id="PF24961">
    <property type="entry name" value="NfeD_membrane"/>
    <property type="match status" value="1"/>
</dbReference>
<dbReference type="InterPro" id="IPR056739">
    <property type="entry name" value="NfeD_membrane"/>
</dbReference>
<evidence type="ECO:0000256" key="4">
    <source>
        <dbReference type="ARBA" id="ARBA00023136"/>
    </source>
</evidence>
<feature type="transmembrane region" description="Helical" evidence="5">
    <location>
        <begin position="57"/>
        <end position="78"/>
    </location>
</feature>
<dbReference type="SUPFAM" id="SSF141322">
    <property type="entry name" value="NfeD domain-like"/>
    <property type="match status" value="1"/>
</dbReference>
<evidence type="ECO:0000256" key="5">
    <source>
        <dbReference type="SAM" id="Phobius"/>
    </source>
</evidence>
<proteinExistence type="predicted"/>
<evidence type="ECO:0000259" key="7">
    <source>
        <dbReference type="Pfam" id="PF24961"/>
    </source>
</evidence>
<evidence type="ECO:0000256" key="1">
    <source>
        <dbReference type="ARBA" id="ARBA00004141"/>
    </source>
</evidence>
<dbReference type="Pfam" id="PF01957">
    <property type="entry name" value="NfeD"/>
    <property type="match status" value="1"/>
</dbReference>
<dbReference type="InterPro" id="IPR012340">
    <property type="entry name" value="NA-bd_OB-fold"/>
</dbReference>
<dbReference type="InterPro" id="IPR002810">
    <property type="entry name" value="NfeD-like_C"/>
</dbReference>
<keyword evidence="3 5" id="KW-1133">Transmembrane helix</keyword>
<dbReference type="PANTHER" id="PTHR33507">
    <property type="entry name" value="INNER MEMBRANE PROTEIN YBBJ"/>
    <property type="match status" value="1"/>
</dbReference>
<dbReference type="EMBL" id="QFGA01000001">
    <property type="protein sequence ID" value="TEB07221.1"/>
    <property type="molecule type" value="Genomic_DNA"/>
</dbReference>
<dbReference type="RefSeq" id="WP_134218516.1">
    <property type="nucleotide sequence ID" value="NZ_QFGA01000001.1"/>
</dbReference>
<evidence type="ECO:0000259" key="6">
    <source>
        <dbReference type="Pfam" id="PF01957"/>
    </source>
</evidence>
<protein>
    <submittedName>
        <fullName evidence="8">Uncharacterized protein</fullName>
    </submittedName>
</protein>
<accession>A0A4Y7REL6</accession>
<keyword evidence="2 5" id="KW-0812">Transmembrane</keyword>